<feature type="domain" description="AMP-binding enzyme C-terminal" evidence="5">
    <location>
        <begin position="432"/>
        <end position="507"/>
    </location>
</feature>
<dbReference type="PROSITE" id="PS00455">
    <property type="entry name" value="AMP_BINDING"/>
    <property type="match status" value="1"/>
</dbReference>
<evidence type="ECO:0000313" key="7">
    <source>
        <dbReference type="Proteomes" id="UP000285961"/>
    </source>
</evidence>
<organism evidence="6 7">
    <name type="scientific">Candidatus Abyssobacteria bacterium SURF_17</name>
    <dbReference type="NCBI Taxonomy" id="2093361"/>
    <lineage>
        <taxon>Bacteria</taxon>
        <taxon>Pseudomonadati</taxon>
        <taxon>Candidatus Hydrogenedentota</taxon>
        <taxon>Candidatus Abyssobacteria</taxon>
    </lineage>
</organism>
<dbReference type="GO" id="GO:0016878">
    <property type="term" value="F:acid-thiol ligase activity"/>
    <property type="evidence" value="ECO:0007669"/>
    <property type="project" value="UniProtKB-ARBA"/>
</dbReference>
<dbReference type="FunFam" id="3.30.300.30:FF:000008">
    <property type="entry name" value="2,3-dihydroxybenzoate-AMP ligase"/>
    <property type="match status" value="1"/>
</dbReference>
<dbReference type="InterPro" id="IPR000873">
    <property type="entry name" value="AMP-dep_synth/lig_dom"/>
</dbReference>
<evidence type="ECO:0000256" key="2">
    <source>
        <dbReference type="ARBA" id="ARBA00022598"/>
    </source>
</evidence>
<evidence type="ECO:0000256" key="1">
    <source>
        <dbReference type="ARBA" id="ARBA00006432"/>
    </source>
</evidence>
<dbReference type="Pfam" id="PF00501">
    <property type="entry name" value="AMP-binding"/>
    <property type="match status" value="1"/>
</dbReference>
<dbReference type="InterPro" id="IPR045851">
    <property type="entry name" value="AMP-bd_C_sf"/>
</dbReference>
<dbReference type="Proteomes" id="UP000285961">
    <property type="component" value="Unassembled WGS sequence"/>
</dbReference>
<feature type="domain" description="AMP-dependent synthetase/ligase" evidence="4">
    <location>
        <begin position="22"/>
        <end position="382"/>
    </location>
</feature>
<proteinExistence type="inferred from homology"/>
<name>A0A419ERU6_9BACT</name>
<gene>
    <name evidence="6" type="ORF">C4532_16265</name>
</gene>
<dbReference type="Pfam" id="PF13193">
    <property type="entry name" value="AMP-binding_C"/>
    <property type="match status" value="1"/>
</dbReference>
<sequence>MSSSSHEANGAASPAPFTLAYYAQETPTKEALADGTRRFTFRELYRLVNRMGNVLAGLGVGSGDRVAVLMHNSIETFATPYAVGKLKANSVPIGYRLKSKEVEYIINNSQSVALLMGAEFGEVVRPILPNLEKVNAERILVSGGEVSWSERLESRLESAADTDPETNPEESSSSIIYTSGTTGLPKGAYRENRPRDLQLIMSLISNFRITSDDHHIVTCPLYHSAPPVFAGLHTILGASVYVMPRFEPEQFLKTIEREKITSTFMVPTMLNMVANLPADVKNRYDVSSMRNLVVGGAPFHISTKRSIVDQFGNECLFEFYGSTETGINTILLPEEQLTKPGSCGRVFDGNEILLLDDDRQPVPQGQVGELFVQNNMLVDGYYRNKKATEDSFHNGFLSVGDMAFMDEEGYYYIVDRKKDMVISGGVNVYPAEVEIELNHHPKVFDSAIIGVPDEQWGESLKAFVVLKPGCMATEEEIIEYCRQNLAPYKKPKSVEFVADLPRNPSGKVMKKVLREKYWAGDRAVH</sequence>
<dbReference type="Gene3D" id="3.40.50.12780">
    <property type="entry name" value="N-terminal domain of ligase-like"/>
    <property type="match status" value="1"/>
</dbReference>
<dbReference type="InterPro" id="IPR025110">
    <property type="entry name" value="AMP-bd_C"/>
</dbReference>
<dbReference type="InterPro" id="IPR050237">
    <property type="entry name" value="ATP-dep_AMP-bd_enzyme"/>
</dbReference>
<accession>A0A419ERU6</accession>
<reference evidence="6 7" key="1">
    <citation type="journal article" date="2017" name="ISME J.">
        <title>Energy and carbon metabolisms in a deep terrestrial subsurface fluid microbial community.</title>
        <authorList>
            <person name="Momper L."/>
            <person name="Jungbluth S.P."/>
            <person name="Lee M.D."/>
            <person name="Amend J.P."/>
        </authorList>
    </citation>
    <scope>NUCLEOTIDE SEQUENCE [LARGE SCALE GENOMIC DNA]</scope>
    <source>
        <strain evidence="6">SURF_17</strain>
    </source>
</reference>
<keyword evidence="2 6" id="KW-0436">Ligase</keyword>
<comment type="caution">
    <text evidence="6">The sequence shown here is derived from an EMBL/GenBank/DDBJ whole genome shotgun (WGS) entry which is preliminary data.</text>
</comment>
<evidence type="ECO:0000259" key="5">
    <source>
        <dbReference type="Pfam" id="PF13193"/>
    </source>
</evidence>
<protein>
    <submittedName>
        <fullName evidence="6">Long-chain fatty acid--CoA ligase</fullName>
    </submittedName>
</protein>
<dbReference type="PANTHER" id="PTHR43767">
    <property type="entry name" value="LONG-CHAIN-FATTY-ACID--COA LIGASE"/>
    <property type="match status" value="1"/>
</dbReference>
<dbReference type="InterPro" id="IPR020845">
    <property type="entry name" value="AMP-binding_CS"/>
</dbReference>
<evidence type="ECO:0000256" key="3">
    <source>
        <dbReference type="SAM" id="MobiDB-lite"/>
    </source>
</evidence>
<feature type="region of interest" description="Disordered" evidence="3">
    <location>
        <begin position="154"/>
        <end position="178"/>
    </location>
</feature>
<dbReference type="SUPFAM" id="SSF56801">
    <property type="entry name" value="Acetyl-CoA synthetase-like"/>
    <property type="match status" value="1"/>
</dbReference>
<comment type="similarity">
    <text evidence="1">Belongs to the ATP-dependent AMP-binding enzyme family.</text>
</comment>
<dbReference type="EMBL" id="QZKI01000118">
    <property type="protein sequence ID" value="RJP66240.1"/>
    <property type="molecule type" value="Genomic_DNA"/>
</dbReference>
<evidence type="ECO:0000259" key="4">
    <source>
        <dbReference type="Pfam" id="PF00501"/>
    </source>
</evidence>
<dbReference type="AlphaFoldDB" id="A0A419ERU6"/>
<dbReference type="PANTHER" id="PTHR43767:SF1">
    <property type="entry name" value="NONRIBOSOMAL PEPTIDE SYNTHASE PES1 (EUROFUNG)-RELATED"/>
    <property type="match status" value="1"/>
</dbReference>
<dbReference type="InterPro" id="IPR042099">
    <property type="entry name" value="ANL_N_sf"/>
</dbReference>
<evidence type="ECO:0000313" key="6">
    <source>
        <dbReference type="EMBL" id="RJP66240.1"/>
    </source>
</evidence>
<dbReference type="Gene3D" id="3.30.300.30">
    <property type="match status" value="1"/>
</dbReference>